<name>A0A4D7JCA8_9BACT</name>
<sequence>MNSSELAALVVEGMQDKKAKDVVLLDLREVKNSISDYFIICTGGSDTQIDAIADSVEKKVYEEAAENPFNKEGNQNNQWVIIDYVDVVAHVFSPKNREHYNLENLWGDANIKHYENTI</sequence>
<dbReference type="HAMAP" id="MF_01477">
    <property type="entry name" value="Iojap_RsfS"/>
    <property type="match status" value="1"/>
</dbReference>
<dbReference type="InterPro" id="IPR004394">
    <property type="entry name" value="Iojap/RsfS/C7orf30"/>
</dbReference>
<dbReference type="PANTHER" id="PTHR21043:SF0">
    <property type="entry name" value="MITOCHONDRIAL ASSEMBLY OF RIBOSOMAL LARGE SUBUNIT PROTEIN 1"/>
    <property type="match status" value="1"/>
</dbReference>
<proteinExistence type="inferred from homology"/>
<dbReference type="Gene3D" id="3.30.460.10">
    <property type="entry name" value="Beta Polymerase, domain 2"/>
    <property type="match status" value="1"/>
</dbReference>
<dbReference type="SUPFAM" id="SSF81301">
    <property type="entry name" value="Nucleotidyltransferase"/>
    <property type="match status" value="1"/>
</dbReference>
<dbReference type="GO" id="GO:0042256">
    <property type="term" value="P:cytosolic ribosome assembly"/>
    <property type="evidence" value="ECO:0007669"/>
    <property type="project" value="UniProtKB-UniRule"/>
</dbReference>
<evidence type="ECO:0000313" key="4">
    <source>
        <dbReference type="Proteomes" id="UP000298616"/>
    </source>
</evidence>
<dbReference type="RefSeq" id="WP_137089593.1">
    <property type="nucleotide sequence ID" value="NZ_CP028923.1"/>
</dbReference>
<evidence type="ECO:0000256" key="1">
    <source>
        <dbReference type="ARBA" id="ARBA00010574"/>
    </source>
</evidence>
<dbReference type="GO" id="GO:0005737">
    <property type="term" value="C:cytoplasm"/>
    <property type="evidence" value="ECO:0007669"/>
    <property type="project" value="UniProtKB-SubCell"/>
</dbReference>
<accession>A0A4D7JCA8</accession>
<comment type="function">
    <text evidence="2">Functions as a ribosomal silencing factor. Interacts with ribosomal protein uL14 (rplN), blocking formation of intersubunit bridge B8. Prevents association of the 30S and 50S ribosomal subunits and the formation of functional ribosomes, thus repressing translation.</text>
</comment>
<evidence type="ECO:0000313" key="3">
    <source>
        <dbReference type="EMBL" id="QCK13999.1"/>
    </source>
</evidence>
<comment type="subcellular location">
    <subcellularLocation>
        <location evidence="2">Cytoplasm</location>
    </subcellularLocation>
</comment>
<reference evidence="3 4" key="1">
    <citation type="submission" date="2018-04" db="EMBL/GenBank/DDBJ databases">
        <title>Complete genome uncultured novel isolate.</title>
        <authorList>
            <person name="Merlino G."/>
        </authorList>
    </citation>
    <scope>NUCLEOTIDE SEQUENCE [LARGE SCALE GENOMIC DNA]</scope>
    <source>
        <strain evidence="4">R1DC9</strain>
    </source>
</reference>
<protein>
    <recommendedName>
        <fullName evidence="2">Ribosomal silencing factor RsfS</fullName>
    </recommendedName>
</protein>
<keyword evidence="2" id="KW-0963">Cytoplasm</keyword>
<dbReference type="GO" id="GO:0090071">
    <property type="term" value="P:negative regulation of ribosome biogenesis"/>
    <property type="evidence" value="ECO:0007669"/>
    <property type="project" value="UniProtKB-UniRule"/>
</dbReference>
<comment type="subunit">
    <text evidence="2">Interacts with ribosomal protein uL14 (rplN).</text>
</comment>
<dbReference type="InterPro" id="IPR043519">
    <property type="entry name" value="NT_sf"/>
</dbReference>
<dbReference type="GO" id="GO:0043023">
    <property type="term" value="F:ribosomal large subunit binding"/>
    <property type="evidence" value="ECO:0007669"/>
    <property type="project" value="TreeGrafter"/>
</dbReference>
<evidence type="ECO:0000256" key="2">
    <source>
        <dbReference type="HAMAP-Rule" id="MF_01477"/>
    </source>
</evidence>
<dbReference type="NCBIfam" id="TIGR00090">
    <property type="entry name" value="rsfS_iojap_ybeB"/>
    <property type="match status" value="1"/>
</dbReference>
<comment type="similarity">
    <text evidence="1 2">Belongs to the Iojap/RsfS family.</text>
</comment>
<keyword evidence="4" id="KW-1185">Reference proteome</keyword>
<dbReference type="KEGG" id="fpf:DCC35_04150"/>
<gene>
    <name evidence="2 3" type="primary">rsfS</name>
    <name evidence="3" type="ORF">DCC35_04150</name>
</gene>
<dbReference type="OrthoDB" id="9793681at2"/>
<dbReference type="AlphaFoldDB" id="A0A4D7JCA8"/>
<dbReference type="Pfam" id="PF02410">
    <property type="entry name" value="RsfS"/>
    <property type="match status" value="1"/>
</dbReference>
<keyword evidence="2" id="KW-0678">Repressor</keyword>
<dbReference type="PANTHER" id="PTHR21043">
    <property type="entry name" value="IOJAP SUPERFAMILY ORTHOLOG"/>
    <property type="match status" value="1"/>
</dbReference>
<dbReference type="GO" id="GO:0017148">
    <property type="term" value="P:negative regulation of translation"/>
    <property type="evidence" value="ECO:0007669"/>
    <property type="project" value="UniProtKB-UniRule"/>
</dbReference>
<dbReference type="EMBL" id="CP028923">
    <property type="protein sequence ID" value="QCK13999.1"/>
    <property type="molecule type" value="Genomic_DNA"/>
</dbReference>
<keyword evidence="2" id="KW-0810">Translation regulation</keyword>
<dbReference type="Proteomes" id="UP000298616">
    <property type="component" value="Chromosome"/>
</dbReference>
<organism evidence="3 4">
    <name type="scientific">Mangrovivirga cuniculi</name>
    <dbReference type="NCBI Taxonomy" id="2715131"/>
    <lineage>
        <taxon>Bacteria</taxon>
        <taxon>Pseudomonadati</taxon>
        <taxon>Bacteroidota</taxon>
        <taxon>Cytophagia</taxon>
        <taxon>Cytophagales</taxon>
        <taxon>Mangrovivirgaceae</taxon>
        <taxon>Mangrovivirga</taxon>
    </lineage>
</organism>